<evidence type="ECO:0000256" key="1">
    <source>
        <dbReference type="ARBA" id="ARBA00005179"/>
    </source>
</evidence>
<name>W3XNR5_PESFW</name>
<dbReference type="EMBL" id="KI912109">
    <property type="protein sequence ID" value="ETS86906.1"/>
    <property type="molecule type" value="Genomic_DNA"/>
</dbReference>
<dbReference type="InterPro" id="IPR002938">
    <property type="entry name" value="FAD-bd"/>
</dbReference>
<dbReference type="OrthoDB" id="655030at2759"/>
<comment type="pathway">
    <text evidence="1">Secondary metabolite biosynthesis.</text>
</comment>
<evidence type="ECO:0000313" key="6">
    <source>
        <dbReference type="EMBL" id="ETS86906.1"/>
    </source>
</evidence>
<gene>
    <name evidence="6" type="ORF">PFICI_00734</name>
</gene>
<keyword evidence="3" id="KW-0274">FAD</keyword>
<dbReference type="STRING" id="1229662.W3XNR5"/>
<proteinExistence type="predicted"/>
<keyword evidence="2" id="KW-0285">Flavoprotein</keyword>
<dbReference type="InterPro" id="IPR036188">
    <property type="entry name" value="FAD/NAD-bd_sf"/>
</dbReference>
<evidence type="ECO:0000256" key="3">
    <source>
        <dbReference type="ARBA" id="ARBA00022827"/>
    </source>
</evidence>
<keyword evidence="4" id="KW-0560">Oxidoreductase</keyword>
<protein>
    <recommendedName>
        <fullName evidence="5">FAD-binding domain-containing protein</fullName>
    </recommendedName>
</protein>
<dbReference type="SUPFAM" id="SSF51905">
    <property type="entry name" value="FAD/NAD(P)-binding domain"/>
    <property type="match status" value="1"/>
</dbReference>
<sequence length="419" mass="47480">MYIYIYKLRILVTGAGLAGPTAAFWLTKAGHEVTIVERFSQLRAAGQQIDIRGPAVEVVKRMGLMETFKSKVVPERGLKFVDDRNRQFAFFGVNTDEKSFTTEYEIMRGDFCEILYQATKDSVTYIFNRTVESFTQDENSVQVRFSDGHEETFDMLIGADGIRSRTRKMMLGTDYSGPDPFRSLRFRVAYFSVPSHPDDGWEFTSYHTTQRRFVATRKNHPDTLQAYFSIVTDSAEADAIDRQPIDEQKKFWAKTFQDAGWQSQRLISGMLGSDEAKNFYHEHVGQVKMESWHQGRVVLVGDAASCPSPLSGSGTTCGIAGAYVLAGEIAKHCKHSSDMAAVDAAFKGYETAYRPFINIVQELPASPEFMFPKSHLGIWVLRFVLQVAAKFRIQAVIDLFSSHDGDWKLPYYGERESRQ</sequence>
<dbReference type="PANTHER" id="PTHR46865">
    <property type="entry name" value="OXIDOREDUCTASE-RELATED"/>
    <property type="match status" value="1"/>
</dbReference>
<organism evidence="6 7">
    <name type="scientific">Pestalotiopsis fici (strain W106-1 / CGMCC3.15140)</name>
    <dbReference type="NCBI Taxonomy" id="1229662"/>
    <lineage>
        <taxon>Eukaryota</taxon>
        <taxon>Fungi</taxon>
        <taxon>Dikarya</taxon>
        <taxon>Ascomycota</taxon>
        <taxon>Pezizomycotina</taxon>
        <taxon>Sordariomycetes</taxon>
        <taxon>Xylariomycetidae</taxon>
        <taxon>Amphisphaeriales</taxon>
        <taxon>Sporocadaceae</taxon>
        <taxon>Pestalotiopsis</taxon>
    </lineage>
</organism>
<dbReference type="Pfam" id="PF01494">
    <property type="entry name" value="FAD_binding_3"/>
    <property type="match status" value="1"/>
</dbReference>
<keyword evidence="7" id="KW-1185">Reference proteome</keyword>
<dbReference type="KEGG" id="pfy:PFICI_00734"/>
<dbReference type="eggNOG" id="ENOG502QTX9">
    <property type="taxonomic scope" value="Eukaryota"/>
</dbReference>
<dbReference type="HOGENOM" id="CLU_009665_1_1_1"/>
<dbReference type="GO" id="GO:0071949">
    <property type="term" value="F:FAD binding"/>
    <property type="evidence" value="ECO:0007669"/>
    <property type="project" value="InterPro"/>
</dbReference>
<dbReference type="PANTHER" id="PTHR46865:SF2">
    <property type="entry name" value="MONOOXYGENASE"/>
    <property type="match status" value="1"/>
</dbReference>
<evidence type="ECO:0000256" key="4">
    <source>
        <dbReference type="ARBA" id="ARBA00023002"/>
    </source>
</evidence>
<feature type="domain" description="FAD-binding" evidence="5">
    <location>
        <begin position="9"/>
        <end position="340"/>
    </location>
</feature>
<evidence type="ECO:0000256" key="2">
    <source>
        <dbReference type="ARBA" id="ARBA00022630"/>
    </source>
</evidence>
<dbReference type="PRINTS" id="PR00420">
    <property type="entry name" value="RNGMNOXGNASE"/>
</dbReference>
<reference evidence="7" key="1">
    <citation type="journal article" date="2015" name="BMC Genomics">
        <title>Genomic and transcriptomic analysis of the endophytic fungus Pestalotiopsis fici reveals its lifestyle and high potential for synthesis of natural products.</title>
        <authorList>
            <person name="Wang X."/>
            <person name="Zhang X."/>
            <person name="Liu L."/>
            <person name="Xiang M."/>
            <person name="Wang W."/>
            <person name="Sun X."/>
            <person name="Che Y."/>
            <person name="Guo L."/>
            <person name="Liu G."/>
            <person name="Guo L."/>
            <person name="Wang C."/>
            <person name="Yin W.B."/>
            <person name="Stadler M."/>
            <person name="Zhang X."/>
            <person name="Liu X."/>
        </authorList>
    </citation>
    <scope>NUCLEOTIDE SEQUENCE [LARGE SCALE GENOMIC DNA]</scope>
    <source>
        <strain evidence="7">W106-1 / CGMCC3.15140</strain>
    </source>
</reference>
<accession>W3XNR5</accession>
<dbReference type="GO" id="GO:0016491">
    <property type="term" value="F:oxidoreductase activity"/>
    <property type="evidence" value="ECO:0007669"/>
    <property type="project" value="UniProtKB-KW"/>
</dbReference>
<dbReference type="GeneID" id="19265747"/>
<dbReference type="AlphaFoldDB" id="W3XNR5"/>
<dbReference type="Proteomes" id="UP000030651">
    <property type="component" value="Unassembled WGS sequence"/>
</dbReference>
<dbReference type="RefSeq" id="XP_007827506.1">
    <property type="nucleotide sequence ID" value="XM_007829315.1"/>
</dbReference>
<dbReference type="Gene3D" id="3.50.50.60">
    <property type="entry name" value="FAD/NAD(P)-binding domain"/>
    <property type="match status" value="1"/>
</dbReference>
<evidence type="ECO:0000313" key="7">
    <source>
        <dbReference type="Proteomes" id="UP000030651"/>
    </source>
</evidence>
<evidence type="ECO:0000259" key="5">
    <source>
        <dbReference type="Pfam" id="PF01494"/>
    </source>
</evidence>
<dbReference type="InParanoid" id="W3XNR5"/>
<dbReference type="OMA" id="QIDFREQ"/>
<dbReference type="InterPro" id="IPR051704">
    <property type="entry name" value="FAD_aromatic-hydroxylase"/>
</dbReference>